<keyword evidence="5" id="KW-0282">Flagellum</keyword>
<evidence type="ECO:0000256" key="2">
    <source>
        <dbReference type="ARBA" id="ARBA00016013"/>
    </source>
</evidence>
<dbReference type="Proteomes" id="UP001569154">
    <property type="component" value="Unassembled WGS sequence"/>
</dbReference>
<dbReference type="EMBL" id="JBGONM010000038">
    <property type="protein sequence ID" value="MEZ8082558.1"/>
    <property type="molecule type" value="Genomic_DNA"/>
</dbReference>
<keyword evidence="5" id="KW-0966">Cell projection</keyword>
<evidence type="ECO:0000313" key="5">
    <source>
        <dbReference type="EMBL" id="MEZ8082558.1"/>
    </source>
</evidence>
<sequence>MAVPPISSVSDIQNTQQMSNNLGQDDFIKLFMSQLKAQDPLEPVNNQDFLAQMAQFSLLESSRMTNEELARVRQIVDSTQGVGLMGKFAEVPSGSGTVLGEVVSVGFTSAGTVVSLKAKDNNGEEFYINDLPLTSLSRVFSGE</sequence>
<evidence type="ECO:0000256" key="4">
    <source>
        <dbReference type="ARBA" id="ARBA00024746"/>
    </source>
</evidence>
<evidence type="ECO:0000313" key="6">
    <source>
        <dbReference type="Proteomes" id="UP001569154"/>
    </source>
</evidence>
<gene>
    <name evidence="5" type="ORF">ACED35_15670</name>
</gene>
<dbReference type="RefSeq" id="WP_017013028.1">
    <property type="nucleotide sequence ID" value="NZ_AJYG02000064.1"/>
</dbReference>
<protein>
    <recommendedName>
        <fullName evidence="2">Basal-body rod modification protein FlgD</fullName>
    </recommendedName>
</protein>
<keyword evidence="5" id="KW-0969">Cilium</keyword>
<evidence type="ECO:0000256" key="1">
    <source>
        <dbReference type="ARBA" id="ARBA00010577"/>
    </source>
</evidence>
<proteinExistence type="inferred from homology"/>
<reference evidence="5 6" key="1">
    <citation type="submission" date="2024-06" db="EMBL/GenBank/DDBJ databases">
        <authorList>
            <person name="Steensen K."/>
            <person name="Seneca J."/>
            <person name="Bartlau N."/>
            <person name="Yu A.X."/>
            <person name="Polz M.F."/>
        </authorList>
    </citation>
    <scope>NUCLEOTIDE SEQUENCE [LARGE SCALE GENOMIC DNA]</scope>
    <source>
        <strain evidence="5 6">1F260</strain>
    </source>
</reference>
<evidence type="ECO:0000256" key="3">
    <source>
        <dbReference type="ARBA" id="ARBA00022795"/>
    </source>
</evidence>
<accession>A0ABV4L6B8</accession>
<comment type="similarity">
    <text evidence="1">Belongs to the FlgD family.</text>
</comment>
<dbReference type="InterPro" id="IPR005648">
    <property type="entry name" value="FlgD"/>
</dbReference>
<keyword evidence="3" id="KW-1005">Bacterial flagellum biogenesis</keyword>
<dbReference type="Pfam" id="PF03963">
    <property type="entry name" value="FlgD"/>
    <property type="match status" value="1"/>
</dbReference>
<keyword evidence="6" id="KW-1185">Reference proteome</keyword>
<comment type="function">
    <text evidence="4">Required for flagellar hook formation. May act as a scaffolding protein.</text>
</comment>
<comment type="caution">
    <text evidence="5">The sequence shown here is derived from an EMBL/GenBank/DDBJ whole genome shotgun (WGS) entry which is preliminary data.</text>
</comment>
<organism evidence="5 6">
    <name type="scientific">Enterovibrio norvegicus</name>
    <dbReference type="NCBI Taxonomy" id="188144"/>
    <lineage>
        <taxon>Bacteria</taxon>
        <taxon>Pseudomonadati</taxon>
        <taxon>Pseudomonadota</taxon>
        <taxon>Gammaproteobacteria</taxon>
        <taxon>Vibrionales</taxon>
        <taxon>Vibrionaceae</taxon>
        <taxon>Enterovibrio</taxon>
    </lineage>
</organism>
<name>A0ABV4L6B8_9GAMM</name>